<gene>
    <name evidence="1" type="ORF">E9232_004269</name>
</gene>
<dbReference type="EMBL" id="JAVDPW010000007">
    <property type="protein sequence ID" value="MDR6291735.1"/>
    <property type="molecule type" value="Genomic_DNA"/>
</dbReference>
<evidence type="ECO:0000313" key="2">
    <source>
        <dbReference type="Proteomes" id="UP001262410"/>
    </source>
</evidence>
<evidence type="ECO:0008006" key="3">
    <source>
        <dbReference type="Google" id="ProtNLM"/>
    </source>
</evidence>
<sequence length="101" mass="10341">MQQAFGSISGSDGSILCGSGNFSVEKTGKGTFTITLQGSSSIPPVVAATPGDQYVTASIVIPSTDGGNGRQPSFSLITGYTDQGSNNPMDIYVVNFIAAWT</sequence>
<organism evidence="1 2">
    <name type="scientific">Inquilinus ginsengisoli</name>
    <dbReference type="NCBI Taxonomy" id="363840"/>
    <lineage>
        <taxon>Bacteria</taxon>
        <taxon>Pseudomonadati</taxon>
        <taxon>Pseudomonadota</taxon>
        <taxon>Alphaproteobacteria</taxon>
        <taxon>Rhodospirillales</taxon>
        <taxon>Rhodospirillaceae</taxon>
        <taxon>Inquilinus</taxon>
    </lineage>
</organism>
<name>A0ABU1JVZ8_9PROT</name>
<keyword evidence="2" id="KW-1185">Reference proteome</keyword>
<evidence type="ECO:0000313" key="1">
    <source>
        <dbReference type="EMBL" id="MDR6291735.1"/>
    </source>
</evidence>
<dbReference type="RefSeq" id="WP_309797199.1">
    <property type="nucleotide sequence ID" value="NZ_JAVDPW010000007.1"/>
</dbReference>
<reference evidence="1 2" key="1">
    <citation type="submission" date="2023-07" db="EMBL/GenBank/DDBJ databases">
        <title>Sorghum-associated microbial communities from plants grown in Nebraska, USA.</title>
        <authorList>
            <person name="Schachtman D."/>
        </authorList>
    </citation>
    <scope>NUCLEOTIDE SEQUENCE [LARGE SCALE GENOMIC DNA]</scope>
    <source>
        <strain evidence="1 2">584</strain>
    </source>
</reference>
<proteinExistence type="predicted"/>
<comment type="caution">
    <text evidence="1">The sequence shown here is derived from an EMBL/GenBank/DDBJ whole genome shotgun (WGS) entry which is preliminary data.</text>
</comment>
<protein>
    <recommendedName>
        <fullName evidence="3">Spore coat protein U domain-containing protein</fullName>
    </recommendedName>
</protein>
<dbReference type="Proteomes" id="UP001262410">
    <property type="component" value="Unassembled WGS sequence"/>
</dbReference>
<accession>A0ABU1JVZ8</accession>